<dbReference type="Gene3D" id="1.10.10.10">
    <property type="entry name" value="Winged helix-like DNA-binding domain superfamily/Winged helix DNA-binding domain"/>
    <property type="match status" value="1"/>
</dbReference>
<name>A0A7S4EH78_9STRA</name>
<dbReference type="InterPro" id="IPR000717">
    <property type="entry name" value="PCI_dom"/>
</dbReference>
<feature type="compositionally biased region" description="Low complexity" evidence="1">
    <location>
        <begin position="36"/>
        <end position="47"/>
    </location>
</feature>
<feature type="region of interest" description="Disordered" evidence="1">
    <location>
        <begin position="30"/>
        <end position="56"/>
    </location>
</feature>
<proteinExistence type="predicted"/>
<dbReference type="SMART" id="SM00753">
    <property type="entry name" value="PAM"/>
    <property type="match status" value="1"/>
</dbReference>
<evidence type="ECO:0000256" key="1">
    <source>
        <dbReference type="SAM" id="MobiDB-lite"/>
    </source>
</evidence>
<dbReference type="PANTHER" id="PTHR12732:SF0">
    <property type="entry name" value="PCI DOMAIN-CONTAINING PROTEIN 2"/>
    <property type="match status" value="1"/>
</dbReference>
<dbReference type="FunFam" id="1.10.10.10:FF:000333">
    <property type="entry name" value="enhanced ethylene response protein 5"/>
    <property type="match status" value="1"/>
</dbReference>
<dbReference type="PROSITE" id="PS50250">
    <property type="entry name" value="PCI"/>
    <property type="match status" value="1"/>
</dbReference>
<gene>
    <name evidence="3" type="ORF">PAUS00366_LOCUS5143</name>
</gene>
<organism evidence="3">
    <name type="scientific">Pseudo-nitzschia australis</name>
    <dbReference type="NCBI Taxonomy" id="44445"/>
    <lineage>
        <taxon>Eukaryota</taxon>
        <taxon>Sar</taxon>
        <taxon>Stramenopiles</taxon>
        <taxon>Ochrophyta</taxon>
        <taxon>Bacillariophyta</taxon>
        <taxon>Bacillariophyceae</taxon>
        <taxon>Bacillariophycidae</taxon>
        <taxon>Bacillariales</taxon>
        <taxon>Bacillariaceae</taxon>
        <taxon>Pseudo-nitzschia</taxon>
    </lineage>
</organism>
<dbReference type="Pfam" id="PF01399">
    <property type="entry name" value="PCI"/>
    <property type="match status" value="1"/>
</dbReference>
<dbReference type="GO" id="GO:0000973">
    <property type="term" value="P:post-transcriptional tethering of RNA polymerase II gene DNA at nuclear periphery"/>
    <property type="evidence" value="ECO:0007669"/>
    <property type="project" value="TreeGrafter"/>
</dbReference>
<reference evidence="3" key="1">
    <citation type="submission" date="2021-01" db="EMBL/GenBank/DDBJ databases">
        <authorList>
            <person name="Corre E."/>
            <person name="Pelletier E."/>
            <person name="Niang G."/>
            <person name="Scheremetjew M."/>
            <person name="Finn R."/>
            <person name="Kale V."/>
            <person name="Holt S."/>
            <person name="Cochrane G."/>
            <person name="Meng A."/>
            <person name="Brown T."/>
            <person name="Cohen L."/>
        </authorList>
    </citation>
    <scope>NUCLEOTIDE SEQUENCE</scope>
    <source>
        <strain evidence="3">10249 10 AB</strain>
    </source>
</reference>
<dbReference type="EMBL" id="HBIX01006520">
    <property type="protein sequence ID" value="CAE0712391.1"/>
    <property type="molecule type" value="Transcribed_RNA"/>
</dbReference>
<dbReference type="GO" id="GO:0070390">
    <property type="term" value="C:transcription export complex 2"/>
    <property type="evidence" value="ECO:0007669"/>
    <property type="project" value="TreeGrafter"/>
</dbReference>
<dbReference type="PANTHER" id="PTHR12732">
    <property type="entry name" value="UNCHARACTERIZED PROTEASOME COMPONENT REGION PCI-CONTAINING"/>
    <property type="match status" value="1"/>
</dbReference>
<evidence type="ECO:0000313" key="3">
    <source>
        <dbReference type="EMBL" id="CAE0712391.1"/>
    </source>
</evidence>
<dbReference type="GO" id="GO:0003690">
    <property type="term" value="F:double-stranded DNA binding"/>
    <property type="evidence" value="ECO:0007669"/>
    <property type="project" value="InterPro"/>
</dbReference>
<dbReference type="GO" id="GO:0016973">
    <property type="term" value="P:poly(A)+ mRNA export from nucleus"/>
    <property type="evidence" value="ECO:0007669"/>
    <property type="project" value="TreeGrafter"/>
</dbReference>
<protein>
    <recommendedName>
        <fullName evidence="2">PCI domain-containing protein</fullName>
    </recommendedName>
</protein>
<evidence type="ECO:0000259" key="2">
    <source>
        <dbReference type="PROSITE" id="PS50250"/>
    </source>
</evidence>
<dbReference type="GO" id="GO:0003723">
    <property type="term" value="F:RNA binding"/>
    <property type="evidence" value="ECO:0007669"/>
    <property type="project" value="InterPro"/>
</dbReference>
<accession>A0A7S4EH78</accession>
<dbReference type="InterPro" id="IPR045114">
    <property type="entry name" value="Csn12-like"/>
</dbReference>
<dbReference type="GO" id="GO:0006368">
    <property type="term" value="P:transcription elongation by RNA polymerase II"/>
    <property type="evidence" value="ECO:0007669"/>
    <property type="project" value="TreeGrafter"/>
</dbReference>
<sequence length="413" mass="47108">MVNVRETKQAFENALLNKDPHRLTQVFELPIGGPGPLSSTTTTRGGLQPRKHNPQSFTVDGKDCGGLLTSLLDAYAAAEVGNIEATFEAQIKVHPKFNQLFSSSEGNWMVPAMIAVCKNTHKLGLEADRQAMSESKTKQNHHTKLQKAVPILQESYSKTFNDRTEYQPGALFDTSGSKQAGVLAIVNELFGMYFRLNILRLCKNLIRPVETKKLSEKGSMAEMVTYKYYIGRLSMFEDDHARAETNLEYALEHCHKDATNNKKRILKYLVPVKLYRGKLPTAHLLNKYGLEEFKPLVEGMRKGDLRTFQDGLVQYQDRFIRQGTYLLLEKCKTVVYRNLFKRVWKIIGSHQIKLEHITKAFKWLGMPIDLDEMECILANLIFKRYIKGYLSHAMRTLVLSKRDPFPTSAVISK</sequence>
<dbReference type="AlphaFoldDB" id="A0A7S4EH78"/>
<feature type="domain" description="PCI" evidence="2">
    <location>
        <begin position="224"/>
        <end position="404"/>
    </location>
</feature>
<dbReference type="InterPro" id="IPR036388">
    <property type="entry name" value="WH-like_DNA-bd_sf"/>
</dbReference>